<reference evidence="3 4" key="1">
    <citation type="submission" date="2020-10" db="EMBL/GenBank/DDBJ databases">
        <title>Connecting structure to function with the recovery of over 1000 high-quality activated sludge metagenome-assembled genomes encoding full-length rRNA genes using long-read sequencing.</title>
        <authorList>
            <person name="Singleton C.M."/>
            <person name="Petriglieri F."/>
            <person name="Kristensen J.M."/>
            <person name="Kirkegaard R.H."/>
            <person name="Michaelsen T.Y."/>
            <person name="Andersen M.H."/>
            <person name="Karst S.M."/>
            <person name="Dueholm M.S."/>
            <person name="Nielsen P.H."/>
            <person name="Albertsen M."/>
        </authorList>
    </citation>
    <scope>NUCLEOTIDE SEQUENCE [LARGE SCALE GENOMIC DNA]</scope>
    <source>
        <strain evidence="3">EsbW_18-Q3-R4-48_BATAC.463</strain>
    </source>
</reference>
<dbReference type="InterPro" id="IPR038610">
    <property type="entry name" value="FliK-like_C_sf"/>
</dbReference>
<dbReference type="EMBL" id="JADJMS010000005">
    <property type="protein sequence ID" value="MBK7413937.1"/>
    <property type="molecule type" value="Genomic_DNA"/>
</dbReference>
<dbReference type="InterPro" id="IPR021136">
    <property type="entry name" value="Flagellar_hook_control-like_C"/>
</dbReference>
<evidence type="ECO:0000313" key="4">
    <source>
        <dbReference type="Proteomes" id="UP000739411"/>
    </source>
</evidence>
<keyword evidence="3" id="KW-0969">Cilium</keyword>
<evidence type="ECO:0000313" key="3">
    <source>
        <dbReference type="EMBL" id="MBK7413937.1"/>
    </source>
</evidence>
<sequence>MIPPDVASSLRLILPDQQAATNAQTLPVVAAQKIADALSNLVPGQRVLAEIQALLPNGNYRAIVGQRDITLALPFSAKAGDSIELEVTESDGKLTLAFVTNKTDNAAFKAGQESVPTTLSSTGKLIGDLMSGIDGEGKRAPAAQLNGNQALVESMPRSASDLVPVLKQALTQSGMFYEAHQARWVAGQLPTEALRQEPQAKYSPSPIPVTVYDVSEGKNLNGTKPDLAPPNTPAVSNTDKGTTQNDQAIATNSRTNNSATRNDQALTTHSSMDKGATRNDQALTTTSRNDPNAQTIPNNTQAGNPIPRELTPLVQQQLDGLATQNFAWQGQVWPGQQMRWEIGENGENARNLDGEPMAQWQTRLKLSLPMLGGIDATLHLRAGGEIGITVSTESETSEIRLKDSAEQLRKQFEAAGLNLTKLLVQHDRPVE</sequence>
<evidence type="ECO:0000256" key="1">
    <source>
        <dbReference type="SAM" id="MobiDB-lite"/>
    </source>
</evidence>
<dbReference type="Gene3D" id="3.30.750.140">
    <property type="match status" value="1"/>
</dbReference>
<feature type="compositionally biased region" description="Polar residues" evidence="1">
    <location>
        <begin position="233"/>
        <end position="249"/>
    </location>
</feature>
<name>A0A935K1A8_9RHOO</name>
<keyword evidence="3" id="KW-0966">Cell projection</keyword>
<dbReference type="Pfam" id="PF02120">
    <property type="entry name" value="Flg_hook"/>
    <property type="match status" value="1"/>
</dbReference>
<dbReference type="Proteomes" id="UP000739411">
    <property type="component" value="Unassembled WGS sequence"/>
</dbReference>
<proteinExistence type="predicted"/>
<protein>
    <submittedName>
        <fullName evidence="3">Flagellar hook-length control protein FliK</fullName>
    </submittedName>
</protein>
<gene>
    <name evidence="3" type="ORF">IPJ38_01275</name>
</gene>
<dbReference type="AlphaFoldDB" id="A0A935K1A8"/>
<comment type="caution">
    <text evidence="3">The sequence shown here is derived from an EMBL/GenBank/DDBJ whole genome shotgun (WGS) entry which is preliminary data.</text>
</comment>
<feature type="domain" description="Flagellar hook-length control protein-like C-terminal" evidence="2">
    <location>
        <begin position="359"/>
        <end position="429"/>
    </location>
</feature>
<accession>A0A935K1A8</accession>
<evidence type="ECO:0000259" key="2">
    <source>
        <dbReference type="Pfam" id="PF02120"/>
    </source>
</evidence>
<organism evidence="3 4">
    <name type="scientific">Candidatus Dechloromonas phosphorivorans</name>
    <dbReference type="NCBI Taxonomy" id="2899244"/>
    <lineage>
        <taxon>Bacteria</taxon>
        <taxon>Pseudomonadati</taxon>
        <taxon>Pseudomonadota</taxon>
        <taxon>Betaproteobacteria</taxon>
        <taxon>Rhodocyclales</taxon>
        <taxon>Azonexaceae</taxon>
        <taxon>Dechloromonas</taxon>
    </lineage>
</organism>
<feature type="compositionally biased region" description="Low complexity" evidence="1">
    <location>
        <begin position="250"/>
        <end position="262"/>
    </location>
</feature>
<feature type="region of interest" description="Disordered" evidence="1">
    <location>
        <begin position="215"/>
        <end position="306"/>
    </location>
</feature>
<feature type="compositionally biased region" description="Polar residues" evidence="1">
    <location>
        <begin position="278"/>
        <end position="303"/>
    </location>
</feature>
<keyword evidence="3" id="KW-0282">Flagellum</keyword>